<evidence type="ECO:0000313" key="3">
    <source>
        <dbReference type="EMBL" id="OTN77671.1"/>
    </source>
</evidence>
<accession>A0A242AAC1</accession>
<evidence type="ECO:0000256" key="1">
    <source>
        <dbReference type="SAM" id="MobiDB-lite"/>
    </source>
</evidence>
<gene>
    <name evidence="3" type="ORF">A5886_002771</name>
</gene>
<evidence type="ECO:0000256" key="2">
    <source>
        <dbReference type="SAM" id="SignalP"/>
    </source>
</evidence>
<evidence type="ECO:0000313" key="4">
    <source>
        <dbReference type="Proteomes" id="UP000195043"/>
    </source>
</evidence>
<dbReference type="STRING" id="1834191.A5886_002771"/>
<keyword evidence="2" id="KW-0732">Signal</keyword>
<evidence type="ECO:0008006" key="5">
    <source>
        <dbReference type="Google" id="ProtNLM"/>
    </source>
</evidence>
<dbReference type="PROSITE" id="PS51257">
    <property type="entry name" value="PROKAR_LIPOPROTEIN"/>
    <property type="match status" value="1"/>
</dbReference>
<protein>
    <recommendedName>
        <fullName evidence="5">Carbohydrate-binding domain-containing protein</fullName>
    </recommendedName>
</protein>
<comment type="caution">
    <text evidence="3">The sequence shown here is derived from an EMBL/GenBank/DDBJ whole genome shotgun (WGS) entry which is preliminary data.</text>
</comment>
<sequence length="621" mass="62810">MKKIIYPLLLSTLLLGACAQSDTTSSTSTSATAAAATTGSAAVTNVSTTLDDTTDYYGTYEEEDVDASYDASSATTITLDDDATQAADGVTVDGQTVTITQEGTYVVSGSLSNGQLVVNVDKEAKVHLLFNGVTITNDSGAAVVVEQAEKVITTLATDTTNTLTDGSDYTLADGETEPDATFYSKEDLSINGDGTLVITGNYSNGIRSKDDLVLAGGTYEITAKNNAIKGKDSVSILAGQYTLTTEEGDGIQANNTEDTAKGYVAIDGGTFTIQSGRDGIQAETNLSMQNADITIQTADGAQSQSISTDESYKGLKAGGAMVISSGTYTIDSADDSLHTNDTITISGGTITANSGDDGIHADNELTINDGDISIEQSYEGLEASVINIAGGTTQVVSSDDGVNAGGGSDTDEGTGQFGQDSFGGGQPGGGDEADDSKLVNITGGTLVVDAEGDGIDSNGNVTMSGGTAIVDGPTTGGNGALDYNGTFELTGGVLLAAGTTDMAMNVSDGTQQSVAITFDQSQAADNLVTLLDSDGNAIVSYAPSKAYQHVVISTPDMTDSSYTLVSGGSNDGASTYGYYAGGTVTDSTELGTLSVTDTIANLTQSGETASTNQMGGGGFGR</sequence>
<dbReference type="AlphaFoldDB" id="A0A242AAC1"/>
<feature type="signal peptide" evidence="2">
    <location>
        <begin position="1"/>
        <end position="19"/>
    </location>
</feature>
<dbReference type="Pfam" id="PF14262">
    <property type="entry name" value="Cthe_2159"/>
    <property type="match status" value="1"/>
</dbReference>
<organism evidence="3 4">
    <name type="scientific">Candidatus Enterococcus testudinis</name>
    <dbReference type="NCBI Taxonomy" id="1834191"/>
    <lineage>
        <taxon>Bacteria</taxon>
        <taxon>Bacillati</taxon>
        <taxon>Bacillota</taxon>
        <taxon>Bacilli</taxon>
        <taxon>Lactobacillales</taxon>
        <taxon>Enterococcaceae</taxon>
        <taxon>Enterococcus</taxon>
    </lineage>
</organism>
<name>A0A242AAC1_9ENTE</name>
<dbReference type="EMBL" id="NGKU01000001">
    <property type="protein sequence ID" value="OTN77671.1"/>
    <property type="molecule type" value="Genomic_DNA"/>
</dbReference>
<keyword evidence="4" id="KW-1185">Reference proteome</keyword>
<feature type="compositionally biased region" description="Gly residues" evidence="1">
    <location>
        <begin position="421"/>
        <end position="430"/>
    </location>
</feature>
<feature type="region of interest" description="Disordered" evidence="1">
    <location>
        <begin position="397"/>
        <end position="436"/>
    </location>
</feature>
<dbReference type="RefSeq" id="WP_086275671.1">
    <property type="nucleotide sequence ID" value="NZ_NGKU01000001.1"/>
</dbReference>
<reference evidence="3 4" key="1">
    <citation type="submission" date="2017-05" db="EMBL/GenBank/DDBJ databases">
        <title>The Genome Sequence of Enterococcus sp. 8G7_MSG3316.</title>
        <authorList>
            <consortium name="The Broad Institute Genomics Platform"/>
            <consortium name="The Broad Institute Genomic Center for Infectious Diseases"/>
            <person name="Earl A."/>
            <person name="Manson A."/>
            <person name="Schwartman J."/>
            <person name="Gilmore M."/>
            <person name="Abouelleil A."/>
            <person name="Cao P."/>
            <person name="Chapman S."/>
            <person name="Cusick C."/>
            <person name="Shea T."/>
            <person name="Young S."/>
            <person name="Neafsey D."/>
            <person name="Nusbaum C."/>
            <person name="Birren B."/>
        </authorList>
    </citation>
    <scope>NUCLEOTIDE SEQUENCE [LARGE SCALE GENOMIC DNA]</scope>
    <source>
        <strain evidence="3 4">8G7_MSG3316</strain>
    </source>
</reference>
<feature type="chain" id="PRO_5038784803" description="Carbohydrate-binding domain-containing protein" evidence="2">
    <location>
        <begin position="20"/>
        <end position="621"/>
    </location>
</feature>
<proteinExistence type="predicted"/>
<dbReference type="InterPro" id="IPR025584">
    <property type="entry name" value="Cthe_2159"/>
</dbReference>
<dbReference type="Proteomes" id="UP000195043">
    <property type="component" value="Unassembled WGS sequence"/>
</dbReference>
<dbReference type="OrthoDB" id="9812829at2"/>